<name>A0A545TSD7_9GAMM</name>
<protein>
    <submittedName>
        <fullName evidence="1">Uncharacterized protein</fullName>
    </submittedName>
</protein>
<dbReference type="EMBL" id="VHSG01000010">
    <property type="protein sequence ID" value="TQV80135.1"/>
    <property type="molecule type" value="Genomic_DNA"/>
</dbReference>
<comment type="caution">
    <text evidence="1">The sequence shown here is derived from an EMBL/GenBank/DDBJ whole genome shotgun (WGS) entry which is preliminary data.</text>
</comment>
<dbReference type="OrthoDB" id="6076461at2"/>
<reference evidence="1 2" key="1">
    <citation type="submission" date="2019-06" db="EMBL/GenBank/DDBJ databases">
        <title>Whole genome sequence for Cellvibrionaceae sp. R142.</title>
        <authorList>
            <person name="Wang G."/>
        </authorList>
    </citation>
    <scope>NUCLEOTIDE SEQUENCE [LARGE SCALE GENOMIC DNA]</scope>
    <source>
        <strain evidence="1 2">R142</strain>
    </source>
</reference>
<dbReference type="AlphaFoldDB" id="A0A545TSD7"/>
<organism evidence="1 2">
    <name type="scientific">Exilibacterium tricleocarpae</name>
    <dbReference type="NCBI Taxonomy" id="2591008"/>
    <lineage>
        <taxon>Bacteria</taxon>
        <taxon>Pseudomonadati</taxon>
        <taxon>Pseudomonadota</taxon>
        <taxon>Gammaproteobacteria</taxon>
        <taxon>Cellvibrionales</taxon>
        <taxon>Cellvibrionaceae</taxon>
        <taxon>Exilibacterium</taxon>
    </lineage>
</organism>
<dbReference type="RefSeq" id="WP_142904234.1">
    <property type="nucleotide sequence ID" value="NZ_ML660092.1"/>
</dbReference>
<sequence>MDLATENKDLVWDLESFNQRQRALEFVMGFENRLCVYSNSVQQLYTNYNIFFPKEENRRLVILPNPYAHHDIFHGIAEAAIAATGLNIIPGEMLGKSGMYLTIPFKSGKTRYRAVPLQVGLRVINSRRPQDQPLLPVLKKGDLRELDASTPCLHLHCINLEKLQHLSSLEARGINDVIIERLKDIH</sequence>
<accession>A0A545TSD7</accession>
<evidence type="ECO:0000313" key="1">
    <source>
        <dbReference type="EMBL" id="TQV80135.1"/>
    </source>
</evidence>
<keyword evidence="2" id="KW-1185">Reference proteome</keyword>
<gene>
    <name evidence="1" type="ORF">FKG94_10735</name>
</gene>
<dbReference type="Proteomes" id="UP000319732">
    <property type="component" value="Unassembled WGS sequence"/>
</dbReference>
<evidence type="ECO:0000313" key="2">
    <source>
        <dbReference type="Proteomes" id="UP000319732"/>
    </source>
</evidence>
<proteinExistence type="predicted"/>